<evidence type="ECO:0000313" key="1">
    <source>
        <dbReference type="EMBL" id="CAH0049052.1"/>
    </source>
</evidence>
<organism evidence="1 2">
    <name type="scientific">Clonostachys solani</name>
    <dbReference type="NCBI Taxonomy" id="160281"/>
    <lineage>
        <taxon>Eukaryota</taxon>
        <taxon>Fungi</taxon>
        <taxon>Dikarya</taxon>
        <taxon>Ascomycota</taxon>
        <taxon>Pezizomycotina</taxon>
        <taxon>Sordariomycetes</taxon>
        <taxon>Hypocreomycetidae</taxon>
        <taxon>Hypocreales</taxon>
        <taxon>Bionectriaceae</taxon>
        <taxon>Clonostachys</taxon>
    </lineage>
</organism>
<dbReference type="PANTHER" id="PTHR38797:SF4">
    <property type="entry name" value="NUCLEAR PORE COMPLEX PROTEIN NUP85"/>
    <property type="match status" value="1"/>
</dbReference>
<dbReference type="OrthoDB" id="5403091at2759"/>
<name>A0A9N9Z4F8_9HYPO</name>
<dbReference type="Proteomes" id="UP000775872">
    <property type="component" value="Unassembled WGS sequence"/>
</dbReference>
<dbReference type="EMBL" id="CABFOC020000035">
    <property type="protein sequence ID" value="CAH0049052.1"/>
    <property type="molecule type" value="Genomic_DNA"/>
</dbReference>
<dbReference type="InterPro" id="IPR053204">
    <property type="entry name" value="Oxopyrrolidines_Biosynth-assoc"/>
</dbReference>
<evidence type="ECO:0000313" key="2">
    <source>
        <dbReference type="Proteomes" id="UP000775872"/>
    </source>
</evidence>
<accession>A0A9N9Z4F8</accession>
<reference evidence="1" key="1">
    <citation type="submission" date="2021-10" db="EMBL/GenBank/DDBJ databases">
        <authorList>
            <person name="Piombo E."/>
        </authorList>
    </citation>
    <scope>NUCLEOTIDE SEQUENCE</scope>
</reference>
<protein>
    <submittedName>
        <fullName evidence="1">Uncharacterized protein</fullName>
    </submittedName>
</protein>
<comment type="caution">
    <text evidence="1">The sequence shown here is derived from an EMBL/GenBank/DDBJ whole genome shotgun (WGS) entry which is preliminary data.</text>
</comment>
<dbReference type="Pfam" id="PF12311">
    <property type="entry name" value="DUF3632"/>
    <property type="match status" value="1"/>
</dbReference>
<dbReference type="AlphaFoldDB" id="A0A9N9Z4F8"/>
<gene>
    <name evidence="1" type="ORF">CSOL1703_00001002</name>
</gene>
<sequence>MSDPELPDFQTILELYKSRAAEGRSEFDASLRRWVEKGCKGNGPQVDFNYVSFHYLNSDYPLLLEELRLHEIWYQVIQVFKHTDECHEAQQRLVLSLVALRETGYLPLPPLGDGSPRSDSFSDGRRLWPEFPLFSPALIEEYTTRYWDKSHYDDVQRENMAAAIGRLLSIGIYDGPALVALSLFREVLETDRPLLPASADTDGQQEVPISVEQGIKFASNVSGYAENGLILLASNRCGAATSVPHLNYADFPDLSAPGELAIKSGLVSSDLRGYSPGRWAFWKKRVEELSAFEGSTLAESDKAENGGSWATLSGHADFIISALGEAERSTQFLEHM</sequence>
<keyword evidence="2" id="KW-1185">Reference proteome</keyword>
<proteinExistence type="predicted"/>
<dbReference type="PANTHER" id="PTHR38797">
    <property type="entry name" value="NUCLEAR PORE COMPLEX PROTEIN NUP85-RELATED"/>
    <property type="match status" value="1"/>
</dbReference>
<dbReference type="InterPro" id="IPR022085">
    <property type="entry name" value="OpdG"/>
</dbReference>